<feature type="transmembrane region" description="Helical" evidence="1">
    <location>
        <begin position="437"/>
        <end position="457"/>
    </location>
</feature>
<name>A0AAW1HQU0_SAPOF</name>
<protein>
    <recommendedName>
        <fullName evidence="2">PGG domain-containing protein</fullName>
    </recommendedName>
</protein>
<comment type="caution">
    <text evidence="3">The sequence shown here is derived from an EMBL/GenBank/DDBJ whole genome shotgun (WGS) entry which is preliminary data.</text>
</comment>
<proteinExistence type="predicted"/>
<feature type="domain" description="PGG" evidence="2">
    <location>
        <begin position="432"/>
        <end position="544"/>
    </location>
</feature>
<evidence type="ECO:0000313" key="3">
    <source>
        <dbReference type="EMBL" id="KAK9678194.1"/>
    </source>
</evidence>
<feature type="transmembrane region" description="Helical" evidence="1">
    <location>
        <begin position="519"/>
        <end position="544"/>
    </location>
</feature>
<feature type="transmembrane region" description="Helical" evidence="1">
    <location>
        <begin position="556"/>
        <end position="580"/>
    </location>
</feature>
<dbReference type="InterPro" id="IPR026961">
    <property type="entry name" value="PGG_dom"/>
</dbReference>
<dbReference type="InterPro" id="IPR002110">
    <property type="entry name" value="Ankyrin_rpt"/>
</dbReference>
<dbReference type="EMBL" id="JBDFQZ010000011">
    <property type="protein sequence ID" value="KAK9678194.1"/>
    <property type="molecule type" value="Genomic_DNA"/>
</dbReference>
<dbReference type="Proteomes" id="UP001443914">
    <property type="component" value="Unassembled WGS sequence"/>
</dbReference>
<evidence type="ECO:0000256" key="1">
    <source>
        <dbReference type="SAM" id="Phobius"/>
    </source>
</evidence>
<gene>
    <name evidence="3" type="ORF">RND81_11G194700</name>
</gene>
<keyword evidence="1" id="KW-1133">Transmembrane helix</keyword>
<dbReference type="AlphaFoldDB" id="A0AAW1HQU0"/>
<dbReference type="InterPro" id="IPR036770">
    <property type="entry name" value="Ankyrin_rpt-contain_sf"/>
</dbReference>
<reference evidence="3" key="1">
    <citation type="submission" date="2024-03" db="EMBL/GenBank/DDBJ databases">
        <title>WGS assembly of Saponaria officinalis var. Norfolk2.</title>
        <authorList>
            <person name="Jenkins J."/>
            <person name="Shu S."/>
            <person name="Grimwood J."/>
            <person name="Barry K."/>
            <person name="Goodstein D."/>
            <person name="Schmutz J."/>
            <person name="Leebens-Mack J."/>
            <person name="Osbourn A."/>
        </authorList>
    </citation>
    <scope>NUCLEOTIDE SEQUENCE [LARGE SCALE GENOMIC DNA]</scope>
    <source>
        <strain evidence="3">JIC</strain>
    </source>
</reference>
<dbReference type="PANTHER" id="PTHR24177:SF435">
    <property type="entry name" value="ANKYRIN REPEAT-CONTAINING PROTEIN NPR4-LIKE"/>
    <property type="match status" value="1"/>
</dbReference>
<feature type="transmembrane region" description="Helical" evidence="1">
    <location>
        <begin position="477"/>
        <end position="499"/>
    </location>
</feature>
<organism evidence="3 4">
    <name type="scientific">Saponaria officinalis</name>
    <name type="common">Common soapwort</name>
    <name type="synonym">Lychnis saponaria</name>
    <dbReference type="NCBI Taxonomy" id="3572"/>
    <lineage>
        <taxon>Eukaryota</taxon>
        <taxon>Viridiplantae</taxon>
        <taxon>Streptophyta</taxon>
        <taxon>Embryophyta</taxon>
        <taxon>Tracheophyta</taxon>
        <taxon>Spermatophyta</taxon>
        <taxon>Magnoliopsida</taxon>
        <taxon>eudicotyledons</taxon>
        <taxon>Gunneridae</taxon>
        <taxon>Pentapetalae</taxon>
        <taxon>Caryophyllales</taxon>
        <taxon>Caryophyllaceae</taxon>
        <taxon>Caryophylleae</taxon>
        <taxon>Saponaria</taxon>
    </lineage>
</organism>
<dbReference type="Pfam" id="PF13962">
    <property type="entry name" value="PGG"/>
    <property type="match status" value="1"/>
</dbReference>
<dbReference type="PANTHER" id="PTHR24177">
    <property type="entry name" value="CASKIN"/>
    <property type="match status" value="1"/>
</dbReference>
<evidence type="ECO:0000313" key="4">
    <source>
        <dbReference type="Proteomes" id="UP001443914"/>
    </source>
</evidence>
<keyword evidence="1" id="KW-0812">Transmembrane</keyword>
<evidence type="ECO:0000259" key="2">
    <source>
        <dbReference type="Pfam" id="PF13962"/>
    </source>
</evidence>
<sequence length="595" mass="66349">MGICTSRSRPKSLEGQAIVNSSCRSSFRRATGQVENTLRDLGAYLPLYKAAVEGKWRDARIYLDQDPEALTARISIASETALHIAVGTGERGLDFVEKLVQEMSPEDLALTDQHGETAFSIAAVVGNIPAAEILYNKNPDLPNISGKYGFPIHKAAQFSQKEMVIYLKGVTKPDIQPNPFSGEIGGHLLIDVIAADFYDIALELVKLYPEIATVEVNGLGSPLSVLARKSNAFRSGRVAEPLRLAHFNPVKYVEGVWERNLKEQQALELVKELCKEIIELDDSKVFSLLQKALHDAAKLGIPEIIEEIVGTFPPAIWFTDKDNYNIFQLAMLNRRENVFNLIYQMTDYRFLITRFIDPDDNNMLHLVGRLPSSDRLSLVSGPALLVQQEMQWFKQVSKFIHPAQRVAKNKQGKTPKMVFREEHQQLMKDGAKWMKHTASSSAVFATLIATVAFAGGMHVPGGTDTAGLPYLLHQQAFTMFAVADAVSLLLSVISILTFLSIITSRYSEDDFHYILPRRLMIGIGVLFLSIIVMLMAFCVALYLVFRPANTKNQVSIVLYAIMIVILVMSVFILIQIVRPINGSKVFGKKKDQILH</sequence>
<accession>A0AAW1HQU0</accession>
<keyword evidence="1" id="KW-0472">Membrane</keyword>
<dbReference type="Gene3D" id="1.25.40.20">
    <property type="entry name" value="Ankyrin repeat-containing domain"/>
    <property type="match status" value="1"/>
</dbReference>
<keyword evidence="4" id="KW-1185">Reference proteome</keyword>
<dbReference type="Pfam" id="PF12796">
    <property type="entry name" value="Ank_2"/>
    <property type="match status" value="1"/>
</dbReference>
<dbReference type="GO" id="GO:0016020">
    <property type="term" value="C:membrane"/>
    <property type="evidence" value="ECO:0007669"/>
    <property type="project" value="TreeGrafter"/>
</dbReference>
<dbReference type="SUPFAM" id="SSF48403">
    <property type="entry name" value="Ankyrin repeat"/>
    <property type="match status" value="1"/>
</dbReference>